<dbReference type="AlphaFoldDB" id="A0AAU8FGA3"/>
<accession>A0AAU8FGA3</accession>
<dbReference type="PROSITE" id="PS51318">
    <property type="entry name" value="TAT"/>
    <property type="match status" value="1"/>
</dbReference>
<dbReference type="Pfam" id="PF07485">
    <property type="entry name" value="DUF1529"/>
    <property type="match status" value="2"/>
</dbReference>
<proteinExistence type="predicted"/>
<sequence>MTDTLFSRRSWLKTSSAFAAAEWAGVAVSPAANAPAQTPPLTPEEIAAIESAMGRKGTYNEGQAVHTTPLPRNDLKVTIKGEAVPIPFGFGGWASVKKTVDGKSAVLMSDTVLLEEEVNPLISAAHENGLEIGAIHNHFFYEQPRIFYMHLHGMGTPEQLARKFAETIRNARISPANQPVVSAPPAVTAKELFNLSELDAIVKYTGTVNGPAYKYTVGRDDLTVMAMGAEMTAAIGLNSWASFAGTIDKAHIAGDIAMLEGEVNSVIKVLRGHGLEVVALHNHMLGDSPRMIFLHYYGKGAATTLAQGFRAALDVLGKPVNPAHKNH</sequence>
<evidence type="ECO:0000256" key="1">
    <source>
        <dbReference type="SAM" id="SignalP"/>
    </source>
</evidence>
<dbReference type="EMBL" id="CP159289">
    <property type="protein sequence ID" value="XCH23624.1"/>
    <property type="molecule type" value="Genomic_DNA"/>
</dbReference>
<feature type="signal peptide" evidence="1">
    <location>
        <begin position="1"/>
        <end position="19"/>
    </location>
</feature>
<keyword evidence="1" id="KW-0732">Signal</keyword>
<dbReference type="InterPro" id="IPR006311">
    <property type="entry name" value="TAT_signal"/>
</dbReference>
<name>A0AAU8FGA3_9BACT</name>
<gene>
    <name evidence="2" type="ORF">ABV298_25470</name>
</gene>
<dbReference type="InterPro" id="IPR011094">
    <property type="entry name" value="Uncharacterised_LppY/LpqO"/>
</dbReference>
<evidence type="ECO:0000313" key="2">
    <source>
        <dbReference type="EMBL" id="XCH23624.1"/>
    </source>
</evidence>
<feature type="chain" id="PRO_5043650150" evidence="1">
    <location>
        <begin position="20"/>
        <end position="327"/>
    </location>
</feature>
<reference evidence="2" key="1">
    <citation type="submission" date="2024-06" db="EMBL/GenBank/DDBJ databases">
        <title>Sequencing and assembly of the genome of Dyadobacter sp. strain 676, a symbiont of Cyamopsis tetragonoloba.</title>
        <authorList>
            <person name="Guro P."/>
            <person name="Sazanova A."/>
            <person name="Kuznetsova I."/>
            <person name="Belimov A."/>
            <person name="Safronova V."/>
        </authorList>
    </citation>
    <scope>NUCLEOTIDE SEQUENCE</scope>
    <source>
        <strain evidence="2">676</strain>
    </source>
</reference>
<dbReference type="RefSeq" id="WP_353718948.1">
    <property type="nucleotide sequence ID" value="NZ_CP159289.1"/>
</dbReference>
<protein>
    <submittedName>
        <fullName evidence="2">DUF1259 domain-containing protein</fullName>
    </submittedName>
</protein>
<organism evidence="2">
    <name type="scientific">Dyadobacter sp. 676</name>
    <dbReference type="NCBI Taxonomy" id="3088362"/>
    <lineage>
        <taxon>Bacteria</taxon>
        <taxon>Pseudomonadati</taxon>
        <taxon>Bacteroidota</taxon>
        <taxon>Cytophagia</taxon>
        <taxon>Cytophagales</taxon>
        <taxon>Spirosomataceae</taxon>
        <taxon>Dyadobacter</taxon>
    </lineage>
</organism>